<organism evidence="1 2">
    <name type="scientific">Acropora cervicornis</name>
    <name type="common">Staghorn coral</name>
    <dbReference type="NCBI Taxonomy" id="6130"/>
    <lineage>
        <taxon>Eukaryota</taxon>
        <taxon>Metazoa</taxon>
        <taxon>Cnidaria</taxon>
        <taxon>Anthozoa</taxon>
        <taxon>Hexacorallia</taxon>
        <taxon>Scleractinia</taxon>
        <taxon>Astrocoeniina</taxon>
        <taxon>Acroporidae</taxon>
        <taxon>Acropora</taxon>
    </lineage>
</organism>
<reference evidence="1" key="1">
    <citation type="journal article" date="2023" name="G3 (Bethesda)">
        <title>Whole genome assembly and annotation of the endangered Caribbean coral Acropora cervicornis.</title>
        <authorList>
            <person name="Selwyn J.D."/>
            <person name="Vollmer S.V."/>
        </authorList>
    </citation>
    <scope>NUCLEOTIDE SEQUENCE</scope>
    <source>
        <strain evidence="1">K2</strain>
    </source>
</reference>
<dbReference type="EMBL" id="JARQWQ010000102">
    <property type="protein sequence ID" value="KAK2551096.1"/>
    <property type="molecule type" value="Genomic_DNA"/>
</dbReference>
<keyword evidence="2" id="KW-1185">Reference proteome</keyword>
<reference evidence="1" key="2">
    <citation type="journal article" date="2023" name="Science">
        <title>Genomic signatures of disease resistance in endangered staghorn corals.</title>
        <authorList>
            <person name="Vollmer S.V."/>
            <person name="Selwyn J.D."/>
            <person name="Despard B.A."/>
            <person name="Roesel C.L."/>
        </authorList>
    </citation>
    <scope>NUCLEOTIDE SEQUENCE</scope>
    <source>
        <strain evidence="1">K2</strain>
    </source>
</reference>
<gene>
    <name evidence="1" type="ORF">P5673_028165</name>
</gene>
<name>A0AAD9PXY6_ACRCE</name>
<protein>
    <submittedName>
        <fullName evidence="1">Uncharacterized protein</fullName>
    </submittedName>
</protein>
<evidence type="ECO:0000313" key="1">
    <source>
        <dbReference type="EMBL" id="KAK2551096.1"/>
    </source>
</evidence>
<dbReference type="Proteomes" id="UP001249851">
    <property type="component" value="Unassembled WGS sequence"/>
</dbReference>
<dbReference type="AlphaFoldDB" id="A0AAD9PXY6"/>
<proteinExistence type="predicted"/>
<sequence>MHFVNATYYLQGDGPLIFPCYERLSAVAQTVVVDHYPNTEAVTPKIANGNVAIYNQLMTQAKACIRPGLDFYQHKFSLLSPADTLMGSTSHARRTKALSGQLLTEISFHTGVHLSKKLPPIQPSSATAERVFSLLASAFTSQQDFAL</sequence>
<evidence type="ECO:0000313" key="2">
    <source>
        <dbReference type="Proteomes" id="UP001249851"/>
    </source>
</evidence>
<accession>A0AAD9PXY6</accession>
<comment type="caution">
    <text evidence="1">The sequence shown here is derived from an EMBL/GenBank/DDBJ whole genome shotgun (WGS) entry which is preliminary data.</text>
</comment>